<name>A0A5D2C3P0_GOSDA</name>
<dbReference type="AlphaFoldDB" id="A0A5D2C3P0"/>
<evidence type="ECO:0000256" key="5">
    <source>
        <dbReference type="ARBA" id="ARBA00022679"/>
    </source>
</evidence>
<keyword evidence="4" id="KW-0328">Glycosyltransferase</keyword>
<dbReference type="EC" id="2.4.1.182" evidence="1"/>
<evidence type="ECO:0000256" key="2">
    <source>
        <dbReference type="ARBA" id="ARBA00022516"/>
    </source>
</evidence>
<dbReference type="Proteomes" id="UP000323506">
    <property type="component" value="Chromosome D07"/>
</dbReference>
<comment type="catalytic activity">
    <reaction evidence="7">
        <text>a lipid X + a UDP-2-N,3-O-bis[(3R)-3-hydroxyacyl]-alpha-D-glucosamine = a lipid A disaccharide + UDP + H(+)</text>
        <dbReference type="Rhea" id="RHEA:67828"/>
        <dbReference type="ChEBI" id="CHEBI:15378"/>
        <dbReference type="ChEBI" id="CHEBI:58223"/>
        <dbReference type="ChEBI" id="CHEBI:137748"/>
        <dbReference type="ChEBI" id="CHEBI:176338"/>
        <dbReference type="ChEBI" id="CHEBI:176343"/>
        <dbReference type="EC" id="2.4.1.182"/>
    </reaction>
</comment>
<gene>
    <name evidence="8" type="ORF">ES288_D07G230800v1</name>
</gene>
<evidence type="ECO:0000256" key="3">
    <source>
        <dbReference type="ARBA" id="ARBA00022556"/>
    </source>
</evidence>
<proteinExistence type="predicted"/>
<protein>
    <recommendedName>
        <fullName evidence="1">lipid-A-disaccharide synthase</fullName>
        <ecNumber evidence="1">2.4.1.182</ecNumber>
    </recommendedName>
</protein>
<evidence type="ECO:0000256" key="6">
    <source>
        <dbReference type="ARBA" id="ARBA00023098"/>
    </source>
</evidence>
<reference evidence="8 9" key="1">
    <citation type="submission" date="2019-06" db="EMBL/GenBank/DDBJ databases">
        <title>WGS assembly of Gossypium darwinii.</title>
        <authorList>
            <person name="Chen Z.J."/>
            <person name="Sreedasyam A."/>
            <person name="Ando A."/>
            <person name="Song Q."/>
            <person name="De L."/>
            <person name="Hulse-Kemp A."/>
            <person name="Ding M."/>
            <person name="Ye W."/>
            <person name="Kirkbride R."/>
            <person name="Jenkins J."/>
            <person name="Plott C."/>
            <person name="Lovell J."/>
            <person name="Lin Y.-M."/>
            <person name="Vaughn R."/>
            <person name="Liu B."/>
            <person name="Li W."/>
            <person name="Simpson S."/>
            <person name="Scheffler B."/>
            <person name="Saski C."/>
            <person name="Grover C."/>
            <person name="Hu G."/>
            <person name="Conover J."/>
            <person name="Carlson J."/>
            <person name="Shu S."/>
            <person name="Boston L."/>
            <person name="Williams M."/>
            <person name="Peterson D."/>
            <person name="Mcgee K."/>
            <person name="Jones D."/>
            <person name="Wendel J."/>
            <person name="Stelly D."/>
            <person name="Grimwood J."/>
            <person name="Schmutz J."/>
        </authorList>
    </citation>
    <scope>NUCLEOTIDE SEQUENCE [LARGE SCALE GENOMIC DNA]</scope>
    <source>
        <strain evidence="8">1808015.09</strain>
    </source>
</reference>
<dbReference type="Pfam" id="PF02684">
    <property type="entry name" value="LpxB"/>
    <property type="match status" value="1"/>
</dbReference>
<organism evidence="8 9">
    <name type="scientific">Gossypium darwinii</name>
    <name type="common">Darwin's cotton</name>
    <name type="synonym">Gossypium barbadense var. darwinii</name>
    <dbReference type="NCBI Taxonomy" id="34276"/>
    <lineage>
        <taxon>Eukaryota</taxon>
        <taxon>Viridiplantae</taxon>
        <taxon>Streptophyta</taxon>
        <taxon>Embryophyta</taxon>
        <taxon>Tracheophyta</taxon>
        <taxon>Spermatophyta</taxon>
        <taxon>Magnoliopsida</taxon>
        <taxon>eudicotyledons</taxon>
        <taxon>Gunneridae</taxon>
        <taxon>Pentapetalae</taxon>
        <taxon>rosids</taxon>
        <taxon>malvids</taxon>
        <taxon>Malvales</taxon>
        <taxon>Malvaceae</taxon>
        <taxon>Malvoideae</taxon>
        <taxon>Gossypium</taxon>
    </lineage>
</organism>
<dbReference type="GO" id="GO:0016020">
    <property type="term" value="C:membrane"/>
    <property type="evidence" value="ECO:0007669"/>
    <property type="project" value="GOC"/>
</dbReference>
<dbReference type="EMBL" id="CM017707">
    <property type="protein sequence ID" value="TYG62436.1"/>
    <property type="molecule type" value="Genomic_DNA"/>
</dbReference>
<dbReference type="GO" id="GO:0005543">
    <property type="term" value="F:phospholipid binding"/>
    <property type="evidence" value="ECO:0007669"/>
    <property type="project" value="TreeGrafter"/>
</dbReference>
<accession>A0A5D2C3P0</accession>
<evidence type="ECO:0000313" key="8">
    <source>
        <dbReference type="EMBL" id="TYG62436.1"/>
    </source>
</evidence>
<evidence type="ECO:0000256" key="4">
    <source>
        <dbReference type="ARBA" id="ARBA00022676"/>
    </source>
</evidence>
<keyword evidence="9" id="KW-1185">Reference proteome</keyword>
<dbReference type="GO" id="GO:0008915">
    <property type="term" value="F:lipid-A-disaccharide synthase activity"/>
    <property type="evidence" value="ECO:0007669"/>
    <property type="project" value="UniProtKB-EC"/>
</dbReference>
<keyword evidence="3" id="KW-0441">Lipid A biosynthesis</keyword>
<evidence type="ECO:0000313" key="9">
    <source>
        <dbReference type="Proteomes" id="UP000323506"/>
    </source>
</evidence>
<dbReference type="GO" id="GO:0009245">
    <property type="term" value="P:lipid A biosynthetic process"/>
    <property type="evidence" value="ECO:0007669"/>
    <property type="project" value="UniProtKB-KW"/>
</dbReference>
<keyword evidence="6" id="KW-0443">Lipid metabolism</keyword>
<dbReference type="PANTHER" id="PTHR30372">
    <property type="entry name" value="LIPID-A-DISACCHARIDE SYNTHASE"/>
    <property type="match status" value="1"/>
</dbReference>
<evidence type="ECO:0000256" key="1">
    <source>
        <dbReference type="ARBA" id="ARBA00012687"/>
    </source>
</evidence>
<keyword evidence="5" id="KW-0808">Transferase</keyword>
<sequence length="510" mass="57186">MELISKINNINQAIYCCSNCTRRLLLPSHFLFNCSHRNTIPKISMWLAAIRCVNIFKNSICWKTPLRRYLWVSSKSLIDRAASEGELRVFIVAGEVSGDSIASRLMASLNKISPLPIRFSGVGGSRMSNQGLKSLFPMENIAVMGIWELLPHFYNFRVKLKETVEAALQFQPHVVVTVDSKGFSFRLLKQLRARYNQQRSDRPVLFHYVAPSFWAWKGGEARLKGLSKFVDYVFCILPNEEAGCKLNGLNATFVGHPILEDVLELNMGKETALHEWKITGNGEDFRKKYAIASGATVITLLPGSRLQEVTRMLPIFSNTMKLLKDSLPELVTVIHVAPNQLVDNYIAKAVHKWPVPAILIPGGTPQLKYDAFNASLVALCTSGTVAMELQLARLPCLVTYRAHFLTEWFVRHKAKIPYISLPNILLDSPVIPEALFQACTPAKVAFLLKELMNNTVLQQQQIAAAEKVMELLCPPNRTLNNTEQQGMKPSPPSYSPSMIAASTILSYKQR</sequence>
<evidence type="ECO:0000256" key="7">
    <source>
        <dbReference type="ARBA" id="ARBA00048975"/>
    </source>
</evidence>
<dbReference type="PANTHER" id="PTHR30372:SF4">
    <property type="entry name" value="LIPID-A-DISACCHARIDE SYNTHASE, MITOCHONDRIAL-RELATED"/>
    <property type="match status" value="1"/>
</dbReference>
<dbReference type="InterPro" id="IPR003835">
    <property type="entry name" value="Glyco_trans_19"/>
</dbReference>
<dbReference type="SUPFAM" id="SSF53756">
    <property type="entry name" value="UDP-Glycosyltransferase/glycogen phosphorylase"/>
    <property type="match status" value="1"/>
</dbReference>
<keyword evidence="2" id="KW-0444">Lipid biosynthesis</keyword>